<dbReference type="GO" id="GO:0008233">
    <property type="term" value="F:peptidase activity"/>
    <property type="evidence" value="ECO:0007669"/>
    <property type="project" value="UniProtKB-KW"/>
</dbReference>
<feature type="transmembrane region" description="Helical" evidence="1">
    <location>
        <begin position="66"/>
        <end position="88"/>
    </location>
</feature>
<keyword evidence="1" id="KW-1133">Transmembrane helix</keyword>
<dbReference type="InterPro" id="IPR014346">
    <property type="entry name" value="Prenyl_protease-related"/>
</dbReference>
<dbReference type="GO" id="GO:0006508">
    <property type="term" value="P:proteolysis"/>
    <property type="evidence" value="ECO:0007669"/>
    <property type="project" value="UniProtKB-KW"/>
</dbReference>
<gene>
    <name evidence="3" type="ORF">I4X03_006035</name>
</gene>
<evidence type="ECO:0000256" key="1">
    <source>
        <dbReference type="SAM" id="Phobius"/>
    </source>
</evidence>
<keyword evidence="1" id="KW-0472">Membrane</keyword>
<proteinExistence type="predicted"/>
<evidence type="ECO:0000259" key="2">
    <source>
        <dbReference type="Pfam" id="PF02517"/>
    </source>
</evidence>
<dbReference type="EMBL" id="JAFBIL020000002">
    <property type="protein sequence ID" value="MBZ2206813.1"/>
    <property type="molecule type" value="Genomic_DNA"/>
</dbReference>
<dbReference type="InterPro" id="IPR003675">
    <property type="entry name" value="Rce1/LyrA-like_dom"/>
</dbReference>
<dbReference type="NCBIfam" id="TIGR03008">
    <property type="entry name" value="pepcterm_CAAX"/>
    <property type="match status" value="1"/>
</dbReference>
<evidence type="ECO:0000313" key="4">
    <source>
        <dbReference type="Proteomes" id="UP000809349"/>
    </source>
</evidence>
<keyword evidence="3" id="KW-0378">Hydrolase</keyword>
<feature type="domain" description="CAAX prenyl protease 2/Lysostaphin resistance protein A-like" evidence="2">
    <location>
        <begin position="115"/>
        <end position="205"/>
    </location>
</feature>
<feature type="transmembrane region" description="Helical" evidence="1">
    <location>
        <begin position="193"/>
        <end position="213"/>
    </location>
</feature>
<name>A0ABS7SKV0_9BURK</name>
<keyword evidence="3" id="KW-0645">Protease</keyword>
<feature type="transmembrane region" description="Helical" evidence="1">
    <location>
        <begin position="7"/>
        <end position="26"/>
    </location>
</feature>
<feature type="transmembrane region" description="Helical" evidence="1">
    <location>
        <begin position="38"/>
        <end position="54"/>
    </location>
</feature>
<dbReference type="Proteomes" id="UP000809349">
    <property type="component" value="Unassembled WGS sequence"/>
</dbReference>
<sequence length="220" mass="24963">MFSRAAWARILPFLTYIGFILVVDLLGRFGWNAHDLRWVYAVKISAVMLMLFLFRRHYTELRHAKLGRGAAVAALITGVAVLVLWVSLNADWMLIGSPDGFNPTTDGRVDWMMVAVRVFGAALVVPVMEELFWRSFLMRWIDDADFEKVEPAAVSLKAFVVTTLLFGFEHNLWLAGIVAGVAFSALYIRHRTLWSPILAHALTNGLLGVWIVYTGNWTYW</sequence>
<reference evidence="3 4" key="2">
    <citation type="submission" date="2021-08" db="EMBL/GenBank/DDBJ databases">
        <title>Massilia sp. R798.</title>
        <authorList>
            <person name="Baek J.H."/>
            <person name="Jung H.S."/>
            <person name="Kim K.R."/>
            <person name="Jeon C.O."/>
        </authorList>
    </citation>
    <scope>NUCLEOTIDE SEQUENCE [LARGE SCALE GENOMIC DNA]</scope>
    <source>
        <strain evidence="3 4">R798</strain>
    </source>
</reference>
<protein>
    <submittedName>
        <fullName evidence="3">CAAX prenyl protease-related protein</fullName>
    </submittedName>
</protein>
<comment type="caution">
    <text evidence="3">The sequence shown here is derived from an EMBL/GenBank/DDBJ whole genome shotgun (WGS) entry which is preliminary data.</text>
</comment>
<accession>A0ABS7SKV0</accession>
<keyword evidence="1" id="KW-0812">Transmembrane</keyword>
<feature type="transmembrane region" description="Helical" evidence="1">
    <location>
        <begin position="108"/>
        <end position="128"/>
    </location>
</feature>
<organism evidence="3 4">
    <name type="scientific">Massilia soli</name>
    <dbReference type="NCBI Taxonomy" id="2792854"/>
    <lineage>
        <taxon>Bacteria</taxon>
        <taxon>Pseudomonadati</taxon>
        <taxon>Pseudomonadota</taxon>
        <taxon>Betaproteobacteria</taxon>
        <taxon>Burkholderiales</taxon>
        <taxon>Oxalobacteraceae</taxon>
        <taxon>Telluria group</taxon>
        <taxon>Massilia</taxon>
    </lineage>
</organism>
<dbReference type="Pfam" id="PF02517">
    <property type="entry name" value="Rce1-like"/>
    <property type="match status" value="1"/>
</dbReference>
<keyword evidence="4" id="KW-1185">Reference proteome</keyword>
<evidence type="ECO:0000313" key="3">
    <source>
        <dbReference type="EMBL" id="MBZ2206813.1"/>
    </source>
</evidence>
<feature type="transmembrane region" description="Helical" evidence="1">
    <location>
        <begin position="172"/>
        <end position="188"/>
    </location>
</feature>
<reference evidence="3 4" key="1">
    <citation type="submission" date="2021-01" db="EMBL/GenBank/DDBJ databases">
        <authorList>
            <person name="Ruan W."/>
            <person name="Khan S.A."/>
            <person name="Jeon C.O."/>
        </authorList>
    </citation>
    <scope>NUCLEOTIDE SEQUENCE [LARGE SCALE GENOMIC DNA]</scope>
    <source>
        <strain evidence="3 4">R798</strain>
    </source>
</reference>